<dbReference type="EMBL" id="JAFCIX010000433">
    <property type="protein sequence ID" value="KAH6590439.1"/>
    <property type="molecule type" value="Genomic_DNA"/>
</dbReference>
<sequence length="473" mass="50132">MNINLLFYSTDSVTVKGQIEVVNSPETVGLEKKLTLTSGGRWGPPRVWEGIVYTPLGTLVSDSNTQLYAFAGPFGEGFPRSFSVSATAGPSNIPAVNNDAGSYEKRSSFGAALLASAIRPDGSPAPSSSVVSSTVASSATSSATLSADASASSSTSSPTANRNGSSSSQPAATTSPASSQKSSSIFGIDTGPHLLSMIIGIAAMAVLVCLVLGVLLWRQQRRVKNARRSQTAALDSKLPVVEAEAAAAAAGLAPHTHHQQGLHNNLEQPYFQNNLYDHRHQRQSNVAPSNMIDVAAVASDAKSRMVVSQEVRKPPVINPANNHRSTVTYSNDTDSTATAVARATVASIAPPVAPPPQTLVQPNRQQPIIYSQPILQALQKHPYHNQEQPSYSPNDYQYSPMENHMGESPVQADPPIHFPQPYQSRPNLSLPELHFNSISNPSLSKGWKWGPDSALEPASGGAYTGKPTSTHHH</sequence>
<accession>A0ABQ8F1M4</accession>
<feature type="compositionally biased region" description="Polar residues" evidence="1">
    <location>
        <begin position="385"/>
        <end position="397"/>
    </location>
</feature>
<proteinExistence type="predicted"/>
<reference evidence="3 4" key="1">
    <citation type="submission" date="2021-02" db="EMBL/GenBank/DDBJ databases">
        <title>Variation within the Batrachochytrium salamandrivorans European outbreak.</title>
        <authorList>
            <person name="Kelly M."/>
            <person name="Pasmans F."/>
            <person name="Shea T.P."/>
            <person name="Munoz J.F."/>
            <person name="Carranza S."/>
            <person name="Cuomo C.A."/>
            <person name="Martel A."/>
        </authorList>
    </citation>
    <scope>NUCLEOTIDE SEQUENCE [LARGE SCALE GENOMIC DNA]</scope>
    <source>
        <strain evidence="3 4">AMFP18/2</strain>
    </source>
</reference>
<evidence type="ECO:0000313" key="4">
    <source>
        <dbReference type="Proteomes" id="UP001648503"/>
    </source>
</evidence>
<dbReference type="Proteomes" id="UP001648503">
    <property type="component" value="Unassembled WGS sequence"/>
</dbReference>
<evidence type="ECO:0000256" key="1">
    <source>
        <dbReference type="SAM" id="MobiDB-lite"/>
    </source>
</evidence>
<comment type="caution">
    <text evidence="3">The sequence shown here is derived from an EMBL/GenBank/DDBJ whole genome shotgun (WGS) entry which is preliminary data.</text>
</comment>
<name>A0ABQ8F1M4_9FUNG</name>
<feature type="region of interest" description="Disordered" evidence="1">
    <location>
        <begin position="146"/>
        <end position="183"/>
    </location>
</feature>
<keyword evidence="4" id="KW-1185">Reference proteome</keyword>
<organism evidence="3 4">
    <name type="scientific">Batrachochytrium salamandrivorans</name>
    <dbReference type="NCBI Taxonomy" id="1357716"/>
    <lineage>
        <taxon>Eukaryota</taxon>
        <taxon>Fungi</taxon>
        <taxon>Fungi incertae sedis</taxon>
        <taxon>Chytridiomycota</taxon>
        <taxon>Chytridiomycota incertae sedis</taxon>
        <taxon>Chytridiomycetes</taxon>
        <taxon>Rhizophydiales</taxon>
        <taxon>Rhizophydiales incertae sedis</taxon>
        <taxon>Batrachochytrium</taxon>
    </lineage>
</organism>
<evidence type="ECO:0000313" key="3">
    <source>
        <dbReference type="EMBL" id="KAH6590439.1"/>
    </source>
</evidence>
<keyword evidence="2" id="KW-0472">Membrane</keyword>
<keyword evidence="2" id="KW-1133">Transmembrane helix</keyword>
<protein>
    <submittedName>
        <fullName evidence="3">Uncharacterized protein</fullName>
    </submittedName>
</protein>
<evidence type="ECO:0000256" key="2">
    <source>
        <dbReference type="SAM" id="Phobius"/>
    </source>
</evidence>
<keyword evidence="2" id="KW-0812">Transmembrane</keyword>
<gene>
    <name evidence="3" type="ORF">BASA50_009414</name>
</gene>
<feature type="transmembrane region" description="Helical" evidence="2">
    <location>
        <begin position="194"/>
        <end position="217"/>
    </location>
</feature>
<feature type="region of interest" description="Disordered" evidence="1">
    <location>
        <begin position="383"/>
        <end position="429"/>
    </location>
</feature>